<dbReference type="InterPro" id="IPR037950">
    <property type="entry name" value="PgdA-like"/>
</dbReference>
<keyword evidence="3" id="KW-1185">Reference proteome</keyword>
<dbReference type="GO" id="GO:0005975">
    <property type="term" value="P:carbohydrate metabolic process"/>
    <property type="evidence" value="ECO:0007669"/>
    <property type="project" value="InterPro"/>
</dbReference>
<dbReference type="AlphaFoldDB" id="A0A8T4GXL6"/>
<gene>
    <name evidence="2" type="ORF">J2753_002220</name>
</gene>
<dbReference type="SUPFAM" id="SSF88713">
    <property type="entry name" value="Glycoside hydrolase/deacetylase"/>
    <property type="match status" value="1"/>
</dbReference>
<reference evidence="2" key="1">
    <citation type="submission" date="2021-03" db="EMBL/GenBank/DDBJ databases">
        <title>Genomic Encyclopedia of Type Strains, Phase IV (KMG-IV): sequencing the most valuable type-strain genomes for metagenomic binning, comparative biology and taxonomic classification.</title>
        <authorList>
            <person name="Goeker M."/>
        </authorList>
    </citation>
    <scope>NUCLEOTIDE SEQUENCE</scope>
    <source>
        <strain evidence="2">DSM 26232</strain>
    </source>
</reference>
<dbReference type="EMBL" id="JAGGLC010000004">
    <property type="protein sequence ID" value="MBP1987719.1"/>
    <property type="molecule type" value="Genomic_DNA"/>
</dbReference>
<organism evidence="2 3">
    <name type="scientific">Halolamina salifodinae</name>
    <dbReference type="NCBI Taxonomy" id="1202767"/>
    <lineage>
        <taxon>Archaea</taxon>
        <taxon>Methanobacteriati</taxon>
        <taxon>Methanobacteriota</taxon>
        <taxon>Stenosarchaea group</taxon>
        <taxon>Halobacteria</taxon>
        <taxon>Halobacteriales</taxon>
        <taxon>Haloferacaceae</taxon>
    </lineage>
</organism>
<feature type="domain" description="NodB homology" evidence="1">
    <location>
        <begin position="28"/>
        <end position="275"/>
    </location>
</feature>
<dbReference type="RefSeq" id="WP_209492080.1">
    <property type="nucleotide sequence ID" value="NZ_JAGGLC010000004.1"/>
</dbReference>
<dbReference type="Gene3D" id="3.20.20.370">
    <property type="entry name" value="Glycoside hydrolase/deacetylase"/>
    <property type="match status" value="1"/>
</dbReference>
<dbReference type="InterPro" id="IPR002509">
    <property type="entry name" value="NODB_dom"/>
</dbReference>
<evidence type="ECO:0000313" key="3">
    <source>
        <dbReference type="Proteomes" id="UP000823736"/>
    </source>
</evidence>
<evidence type="ECO:0000313" key="2">
    <source>
        <dbReference type="EMBL" id="MBP1987719.1"/>
    </source>
</evidence>
<evidence type="ECO:0000259" key="1">
    <source>
        <dbReference type="PROSITE" id="PS51677"/>
    </source>
</evidence>
<dbReference type="PANTHER" id="PTHR47561:SF1">
    <property type="entry name" value="POLYSACCHARIDE DEACETYLASE FAMILY PROTEIN (AFU_ORTHOLOGUE AFUA_6G05030)"/>
    <property type="match status" value="1"/>
</dbReference>
<dbReference type="PANTHER" id="PTHR47561">
    <property type="entry name" value="POLYSACCHARIDE DEACETYLASE FAMILY PROTEIN (AFU_ORTHOLOGUE AFUA_6G05030)"/>
    <property type="match status" value="1"/>
</dbReference>
<protein>
    <submittedName>
        <fullName evidence="2">Peptidoglycan/xylan/chitin deacetylase (PgdA/CDA1 family)</fullName>
    </submittedName>
</protein>
<dbReference type="Pfam" id="PF01522">
    <property type="entry name" value="Polysacc_deac_1"/>
    <property type="match status" value="1"/>
</dbReference>
<dbReference type="CDD" id="cd10938">
    <property type="entry name" value="CE4_HpPgdA_like"/>
    <property type="match status" value="1"/>
</dbReference>
<sequence>MTRATVCLTVDFDAVSPWLHAGEFGDSPVQRSRGRFGAEVGAPRLLGLFDRLDVPSTWFIPGHTIDSFPEPCQRVVDEGHEVGHHGWSHTPPGEYESREAERADVARGIESIEDLTGSAPAGYRSPSWDFSPNTVSILQEFGFEWSSSGMAREFEPYELREEHAPVDDPYELGDPVGITEVPVSWQRDDYPALAFSGNRAFSDEAAVFDHWRRQFDWMYEQCEEPRSSESRTQSGEDGGIYVITLHPQVSGRSPRPGMLRELIEHMAAKPGVEFARVSDVV</sequence>
<dbReference type="InterPro" id="IPR011330">
    <property type="entry name" value="Glyco_hydro/deAcase_b/a-brl"/>
</dbReference>
<dbReference type="PROSITE" id="PS51677">
    <property type="entry name" value="NODB"/>
    <property type="match status" value="1"/>
</dbReference>
<dbReference type="GO" id="GO:0016810">
    <property type="term" value="F:hydrolase activity, acting on carbon-nitrogen (but not peptide) bonds"/>
    <property type="evidence" value="ECO:0007669"/>
    <property type="project" value="InterPro"/>
</dbReference>
<accession>A0A8T4GXL6</accession>
<name>A0A8T4GXL6_9EURY</name>
<proteinExistence type="predicted"/>
<dbReference type="OrthoDB" id="10436at2157"/>
<dbReference type="Proteomes" id="UP000823736">
    <property type="component" value="Unassembled WGS sequence"/>
</dbReference>
<comment type="caution">
    <text evidence="2">The sequence shown here is derived from an EMBL/GenBank/DDBJ whole genome shotgun (WGS) entry which is preliminary data.</text>
</comment>